<organism evidence="1 2">
    <name type="scientific">Parnassius apollo</name>
    <name type="common">Apollo butterfly</name>
    <name type="synonym">Papilio apollo</name>
    <dbReference type="NCBI Taxonomy" id="110799"/>
    <lineage>
        <taxon>Eukaryota</taxon>
        <taxon>Metazoa</taxon>
        <taxon>Ecdysozoa</taxon>
        <taxon>Arthropoda</taxon>
        <taxon>Hexapoda</taxon>
        <taxon>Insecta</taxon>
        <taxon>Pterygota</taxon>
        <taxon>Neoptera</taxon>
        <taxon>Endopterygota</taxon>
        <taxon>Lepidoptera</taxon>
        <taxon>Glossata</taxon>
        <taxon>Ditrysia</taxon>
        <taxon>Papilionoidea</taxon>
        <taxon>Papilionidae</taxon>
        <taxon>Parnassiinae</taxon>
        <taxon>Parnassini</taxon>
        <taxon>Parnassius</taxon>
        <taxon>Parnassius</taxon>
    </lineage>
</organism>
<dbReference type="AlphaFoldDB" id="A0A8S3YEN7"/>
<gene>
    <name evidence="1" type="ORF">PAPOLLO_LOCUS27686</name>
</gene>
<accession>A0A8S3YEN7</accession>
<keyword evidence="2" id="KW-1185">Reference proteome</keyword>
<protein>
    <submittedName>
        <fullName evidence="1">(apollo) hypothetical protein</fullName>
    </submittedName>
</protein>
<reference evidence="1" key="1">
    <citation type="submission" date="2021-04" db="EMBL/GenBank/DDBJ databases">
        <authorList>
            <person name="Tunstrom K."/>
        </authorList>
    </citation>
    <scope>NUCLEOTIDE SEQUENCE</scope>
</reference>
<name>A0A8S3YEN7_PARAO</name>
<evidence type="ECO:0000313" key="1">
    <source>
        <dbReference type="EMBL" id="CAG5058759.1"/>
    </source>
</evidence>
<dbReference type="EMBL" id="CAJQZP010001686">
    <property type="protein sequence ID" value="CAG5058759.1"/>
    <property type="molecule type" value="Genomic_DNA"/>
</dbReference>
<proteinExistence type="predicted"/>
<evidence type="ECO:0000313" key="2">
    <source>
        <dbReference type="Proteomes" id="UP000691718"/>
    </source>
</evidence>
<sequence length="132" mass="16254">MTTREFSKEKDKDEQLLLKQESKEIIYETQEENLAIKENYQLNDSVLVRYLIRNKWKYFVGFIENIIKNEEIYFTINFLKTVRPQQRLTFITTKRKDIDKVPKSLIVKKIDLKKYNEKEYYLLNYEDTIYFD</sequence>
<comment type="caution">
    <text evidence="1">The sequence shown here is derived from an EMBL/GenBank/DDBJ whole genome shotgun (WGS) entry which is preliminary data.</text>
</comment>
<dbReference type="OrthoDB" id="10035668at2759"/>
<dbReference type="Proteomes" id="UP000691718">
    <property type="component" value="Unassembled WGS sequence"/>
</dbReference>